<keyword evidence="5 7" id="KW-0408">Iron</keyword>
<dbReference type="Gene3D" id="4.10.490.10">
    <property type="entry name" value="High potential iron-sulphur protein"/>
    <property type="match status" value="1"/>
</dbReference>
<gene>
    <name evidence="10" type="ORF">B0G62_108231</name>
</gene>
<evidence type="ECO:0000256" key="7">
    <source>
        <dbReference type="RuleBase" id="RU000620"/>
    </source>
</evidence>
<feature type="chain" id="PRO_5015689649" description="High-potential iron-sulfur protein" evidence="8">
    <location>
        <begin position="28"/>
        <end position="102"/>
    </location>
</feature>
<keyword evidence="4 7" id="KW-0249">Electron transport</keyword>
<evidence type="ECO:0000256" key="4">
    <source>
        <dbReference type="ARBA" id="ARBA00022982"/>
    </source>
</evidence>
<accession>A0A2S4M810</accession>
<dbReference type="RefSeq" id="WP_103705412.1">
    <property type="nucleotide sequence ID" value="NZ_PQGA01000008.1"/>
</dbReference>
<keyword evidence="8" id="KW-0732">Signal</keyword>
<dbReference type="GO" id="GO:0019646">
    <property type="term" value="P:aerobic electron transport chain"/>
    <property type="evidence" value="ECO:0007669"/>
    <property type="project" value="InterPro"/>
</dbReference>
<comment type="similarity">
    <text evidence="7">Belongs to the high-potential iron-sulfur protein (HiPIP) family.</text>
</comment>
<proteinExistence type="inferred from homology"/>
<reference evidence="10 11" key="1">
    <citation type="submission" date="2018-01" db="EMBL/GenBank/DDBJ databases">
        <title>Genomic Encyclopedia of Type Strains, Phase III (KMG-III): the genomes of soil and plant-associated and newly described type strains.</title>
        <authorList>
            <person name="Whitman W."/>
        </authorList>
    </citation>
    <scope>NUCLEOTIDE SEQUENCE [LARGE SCALE GENOMIC DNA]</scope>
    <source>
        <strain evidence="10 11">JCM 18070</strain>
    </source>
</reference>
<evidence type="ECO:0000256" key="3">
    <source>
        <dbReference type="ARBA" id="ARBA00022723"/>
    </source>
</evidence>
<dbReference type="InterPro" id="IPR006311">
    <property type="entry name" value="TAT_signal"/>
</dbReference>
<evidence type="ECO:0000256" key="6">
    <source>
        <dbReference type="ARBA" id="ARBA00023014"/>
    </source>
</evidence>
<dbReference type="OrthoDB" id="5298540at2"/>
<keyword evidence="2 7" id="KW-0004">4Fe-4S</keyword>
<evidence type="ECO:0000256" key="8">
    <source>
        <dbReference type="SAM" id="SignalP"/>
    </source>
</evidence>
<dbReference type="GO" id="GO:0009055">
    <property type="term" value="F:electron transfer activity"/>
    <property type="evidence" value="ECO:0007669"/>
    <property type="project" value="InterPro"/>
</dbReference>
<keyword evidence="6 7" id="KW-0411">Iron-sulfur</keyword>
<evidence type="ECO:0000259" key="9">
    <source>
        <dbReference type="PROSITE" id="PS51373"/>
    </source>
</evidence>
<dbReference type="GO" id="GO:0051539">
    <property type="term" value="F:4 iron, 4 sulfur cluster binding"/>
    <property type="evidence" value="ECO:0007669"/>
    <property type="project" value="UniProtKB-KW"/>
</dbReference>
<keyword evidence="1 7" id="KW-0813">Transport</keyword>
<dbReference type="SUPFAM" id="SSF57652">
    <property type="entry name" value="HIPIP (high potential iron protein)"/>
    <property type="match status" value="1"/>
</dbReference>
<evidence type="ECO:0000256" key="2">
    <source>
        <dbReference type="ARBA" id="ARBA00022485"/>
    </source>
</evidence>
<comment type="function">
    <text evidence="7">Specific class of high-redox-potential 4Fe-4S ferredoxins. Functions in anaerobic electron transport in most purple and in some other photosynthetic bacteria and in at least one genus (Paracoccus) of halophilic, denitrifying bacteria.</text>
</comment>
<feature type="signal peptide" evidence="8">
    <location>
        <begin position="1"/>
        <end position="27"/>
    </location>
</feature>
<feature type="domain" description="High potential iron-sulfur proteins family profile" evidence="9">
    <location>
        <begin position="26"/>
        <end position="102"/>
    </location>
</feature>
<dbReference type="Pfam" id="PF01355">
    <property type="entry name" value="HIPIP"/>
    <property type="match status" value="1"/>
</dbReference>
<evidence type="ECO:0000313" key="11">
    <source>
        <dbReference type="Proteomes" id="UP000237381"/>
    </source>
</evidence>
<comment type="caution">
    <text evidence="10">The sequence shown here is derived from an EMBL/GenBank/DDBJ whole genome shotgun (WGS) entry which is preliminary data.</text>
</comment>
<organism evidence="10 11">
    <name type="scientific">Paraburkholderia eburnea</name>
    <dbReference type="NCBI Taxonomy" id="1189126"/>
    <lineage>
        <taxon>Bacteria</taxon>
        <taxon>Pseudomonadati</taxon>
        <taxon>Pseudomonadota</taxon>
        <taxon>Betaproteobacteria</taxon>
        <taxon>Burkholderiales</taxon>
        <taxon>Burkholderiaceae</taxon>
        <taxon>Paraburkholderia</taxon>
    </lineage>
</organism>
<protein>
    <recommendedName>
        <fullName evidence="7">High-potential iron-sulfur protein</fullName>
        <shortName evidence="7">HiPIP</shortName>
    </recommendedName>
</protein>
<comment type="subunit">
    <text evidence="7">Homodimer.</text>
</comment>
<dbReference type="AlphaFoldDB" id="A0A2S4M810"/>
<evidence type="ECO:0000256" key="5">
    <source>
        <dbReference type="ARBA" id="ARBA00023004"/>
    </source>
</evidence>
<evidence type="ECO:0000256" key="1">
    <source>
        <dbReference type="ARBA" id="ARBA00022448"/>
    </source>
</evidence>
<dbReference type="PROSITE" id="PS51373">
    <property type="entry name" value="HIPIP"/>
    <property type="match status" value="1"/>
</dbReference>
<dbReference type="InterPro" id="IPR000170">
    <property type="entry name" value="High_potential_FeS_prot"/>
</dbReference>
<keyword evidence="11" id="KW-1185">Reference proteome</keyword>
<evidence type="ECO:0000313" key="10">
    <source>
        <dbReference type="EMBL" id="POR50739.1"/>
    </source>
</evidence>
<sequence length="102" mass="11046">MNTSRRKFLVLSLCSATSLALAPEVLADEPTLAESDEQARRVGYKAVATTVDPKQFPTYKPGQDCRSCSLFQAGTDDKWGDCLLFSGKRVAAGGWCSSFSTM</sequence>
<dbReference type="PROSITE" id="PS51318">
    <property type="entry name" value="TAT"/>
    <property type="match status" value="1"/>
</dbReference>
<dbReference type="InterPro" id="IPR036369">
    <property type="entry name" value="HIPIP_sf"/>
</dbReference>
<dbReference type="EMBL" id="PQGA01000008">
    <property type="protein sequence ID" value="POR50739.1"/>
    <property type="molecule type" value="Genomic_DNA"/>
</dbReference>
<dbReference type="Proteomes" id="UP000237381">
    <property type="component" value="Unassembled WGS sequence"/>
</dbReference>
<name>A0A2S4M810_9BURK</name>
<keyword evidence="3 7" id="KW-0479">Metal-binding</keyword>
<dbReference type="GO" id="GO:0046872">
    <property type="term" value="F:metal ion binding"/>
    <property type="evidence" value="ECO:0007669"/>
    <property type="project" value="UniProtKB-KW"/>
</dbReference>